<gene>
    <name evidence="5" type="ORF">F4557_000032</name>
    <name evidence="4" type="ORF">GCM10009546_00130</name>
</gene>
<evidence type="ECO:0000259" key="3">
    <source>
        <dbReference type="PROSITE" id="PS51186"/>
    </source>
</evidence>
<dbReference type="InterPro" id="IPR016181">
    <property type="entry name" value="Acyl_CoA_acyltransferase"/>
</dbReference>
<proteinExistence type="predicted"/>
<dbReference type="GO" id="GO:0016747">
    <property type="term" value="F:acyltransferase activity, transferring groups other than amino-acyl groups"/>
    <property type="evidence" value="ECO:0007669"/>
    <property type="project" value="InterPro"/>
</dbReference>
<dbReference type="InterPro" id="IPR000182">
    <property type="entry name" value="GNAT_dom"/>
</dbReference>
<sequence>MIIRPARQADLPNLAPLWRAAWLDGHDGHVPPELMAARGPGHFAAHAEKYLATTLVATDTEDRLLGLIILGDEDGEVIQLAVDGSARGQGVGGALLQAAEDRFRGRHPQTWLAVVPGNTRARRFYELHGWRDTGPLTYQAPTATGTVPVPVHRYVKEL</sequence>
<dbReference type="PANTHER" id="PTHR43877:SF2">
    <property type="entry name" value="AMINOALKYLPHOSPHONATE N-ACETYLTRANSFERASE-RELATED"/>
    <property type="match status" value="1"/>
</dbReference>
<dbReference type="EMBL" id="JACHMV010000001">
    <property type="protein sequence ID" value="MBB4771614.1"/>
    <property type="molecule type" value="Genomic_DNA"/>
</dbReference>
<evidence type="ECO:0000256" key="2">
    <source>
        <dbReference type="ARBA" id="ARBA00023315"/>
    </source>
</evidence>
<dbReference type="PANTHER" id="PTHR43877">
    <property type="entry name" value="AMINOALKYLPHOSPHONATE N-ACETYLTRANSFERASE-RELATED-RELATED"/>
    <property type="match status" value="1"/>
</dbReference>
<keyword evidence="7" id="KW-1185">Reference proteome</keyword>
<dbReference type="Proteomes" id="UP000549343">
    <property type="component" value="Unassembled WGS sequence"/>
</dbReference>
<evidence type="ECO:0000256" key="1">
    <source>
        <dbReference type="ARBA" id="ARBA00022679"/>
    </source>
</evidence>
<dbReference type="Gene3D" id="3.40.630.30">
    <property type="match status" value="1"/>
</dbReference>
<reference evidence="5 6" key="2">
    <citation type="submission" date="2020-08" db="EMBL/GenBank/DDBJ databases">
        <title>Sequencing the genomes of 1000 actinobacteria strains.</title>
        <authorList>
            <person name="Klenk H.-P."/>
        </authorList>
    </citation>
    <scope>NUCLEOTIDE SEQUENCE [LARGE SCALE GENOMIC DNA]</scope>
    <source>
        <strain evidence="5 6">DSM 44772</strain>
    </source>
</reference>
<reference evidence="4 7" key="1">
    <citation type="journal article" date="2019" name="Int. J. Syst. Evol. Microbiol.">
        <title>The Global Catalogue of Microorganisms (GCM) 10K type strain sequencing project: providing services to taxonomists for standard genome sequencing and annotation.</title>
        <authorList>
            <consortium name="The Broad Institute Genomics Platform"/>
            <consortium name="The Broad Institute Genome Sequencing Center for Infectious Disease"/>
            <person name="Wu L."/>
            <person name="Ma J."/>
        </authorList>
    </citation>
    <scope>NUCLEOTIDE SEQUENCE [LARGE SCALE GENOMIC DNA]</scope>
    <source>
        <strain evidence="4 7">JCM 10667</strain>
    </source>
</reference>
<dbReference type="PROSITE" id="PS51186">
    <property type="entry name" value="GNAT"/>
    <property type="match status" value="1"/>
</dbReference>
<protein>
    <submittedName>
        <fullName evidence="5">Ribosomal protein S18 acetylase RimI-like enzyme</fullName>
    </submittedName>
</protein>
<keyword evidence="5" id="KW-0689">Ribosomal protein</keyword>
<dbReference type="AlphaFoldDB" id="A0A7W7I758"/>
<organism evidence="5 6">
    <name type="scientific">Actinomadura livida</name>
    <dbReference type="NCBI Taxonomy" id="79909"/>
    <lineage>
        <taxon>Bacteria</taxon>
        <taxon>Bacillati</taxon>
        <taxon>Actinomycetota</taxon>
        <taxon>Actinomycetes</taxon>
        <taxon>Streptosporangiales</taxon>
        <taxon>Thermomonosporaceae</taxon>
        <taxon>Actinomadura</taxon>
    </lineage>
</organism>
<dbReference type="RefSeq" id="WP_184878238.1">
    <property type="nucleotide sequence ID" value="NZ_BAAAHD010000001.1"/>
</dbReference>
<dbReference type="SUPFAM" id="SSF55729">
    <property type="entry name" value="Acyl-CoA N-acyltransferases (Nat)"/>
    <property type="match status" value="1"/>
</dbReference>
<name>A0A7W7I758_9ACTN</name>
<dbReference type="EMBL" id="BAAAHD010000001">
    <property type="protein sequence ID" value="GAA0542043.1"/>
    <property type="molecule type" value="Genomic_DNA"/>
</dbReference>
<feature type="domain" description="N-acetyltransferase" evidence="3">
    <location>
        <begin position="1"/>
        <end position="156"/>
    </location>
</feature>
<evidence type="ECO:0000313" key="4">
    <source>
        <dbReference type="EMBL" id="GAA0542043.1"/>
    </source>
</evidence>
<reference evidence="4" key="3">
    <citation type="submission" date="2023-12" db="EMBL/GenBank/DDBJ databases">
        <authorList>
            <person name="Sun Q."/>
            <person name="Inoue M."/>
        </authorList>
    </citation>
    <scope>NUCLEOTIDE SEQUENCE</scope>
    <source>
        <strain evidence="4">JCM 10667</strain>
    </source>
</reference>
<dbReference type="CDD" id="cd04301">
    <property type="entry name" value="NAT_SF"/>
    <property type="match status" value="1"/>
</dbReference>
<evidence type="ECO:0000313" key="6">
    <source>
        <dbReference type="Proteomes" id="UP000549343"/>
    </source>
</evidence>
<comment type="caution">
    <text evidence="5">The sequence shown here is derived from an EMBL/GenBank/DDBJ whole genome shotgun (WGS) entry which is preliminary data.</text>
</comment>
<dbReference type="GO" id="GO:0005840">
    <property type="term" value="C:ribosome"/>
    <property type="evidence" value="ECO:0007669"/>
    <property type="project" value="UniProtKB-KW"/>
</dbReference>
<evidence type="ECO:0000313" key="7">
    <source>
        <dbReference type="Proteomes" id="UP001501427"/>
    </source>
</evidence>
<dbReference type="Proteomes" id="UP001501427">
    <property type="component" value="Unassembled WGS sequence"/>
</dbReference>
<keyword evidence="5" id="KW-0687">Ribonucleoprotein</keyword>
<keyword evidence="2" id="KW-0012">Acyltransferase</keyword>
<keyword evidence="1" id="KW-0808">Transferase</keyword>
<evidence type="ECO:0000313" key="5">
    <source>
        <dbReference type="EMBL" id="MBB4771614.1"/>
    </source>
</evidence>
<accession>A0A7W7I758</accession>
<dbReference type="Pfam" id="PF00583">
    <property type="entry name" value="Acetyltransf_1"/>
    <property type="match status" value="1"/>
</dbReference>
<dbReference type="InterPro" id="IPR050832">
    <property type="entry name" value="Bact_Acetyltransf"/>
</dbReference>